<dbReference type="GO" id="GO:0009102">
    <property type="term" value="P:biotin biosynthetic process"/>
    <property type="evidence" value="ECO:0007669"/>
    <property type="project" value="UniProtKB-UniRule"/>
</dbReference>
<evidence type="ECO:0000256" key="6">
    <source>
        <dbReference type="ARBA" id="ARBA00022840"/>
    </source>
</evidence>
<dbReference type="HAMAP" id="MF_00336">
    <property type="entry name" value="BioD"/>
    <property type="match status" value="1"/>
</dbReference>
<comment type="cofactor">
    <cofactor evidence="9">
        <name>Mg(2+)</name>
        <dbReference type="ChEBI" id="CHEBI:18420"/>
    </cofactor>
</comment>
<evidence type="ECO:0000256" key="1">
    <source>
        <dbReference type="ARBA" id="ARBA00022490"/>
    </source>
</evidence>
<evidence type="ECO:0000256" key="2">
    <source>
        <dbReference type="ARBA" id="ARBA00022598"/>
    </source>
</evidence>
<dbReference type="OrthoDB" id="9802097at2"/>
<dbReference type="GO" id="GO:0000287">
    <property type="term" value="F:magnesium ion binding"/>
    <property type="evidence" value="ECO:0007669"/>
    <property type="project" value="UniProtKB-UniRule"/>
</dbReference>
<feature type="binding site" evidence="9">
    <location>
        <position position="43"/>
    </location>
    <ligand>
        <name>Mg(2+)</name>
        <dbReference type="ChEBI" id="CHEBI:18420"/>
    </ligand>
</feature>
<comment type="catalytic activity">
    <reaction evidence="9">
        <text>(7R,8S)-7,8-diammoniononanoate + CO2 + ATP = (4R,5S)-dethiobiotin + ADP + phosphate + 3 H(+)</text>
        <dbReference type="Rhea" id="RHEA:15805"/>
        <dbReference type="ChEBI" id="CHEBI:15378"/>
        <dbReference type="ChEBI" id="CHEBI:16526"/>
        <dbReference type="ChEBI" id="CHEBI:30616"/>
        <dbReference type="ChEBI" id="CHEBI:43474"/>
        <dbReference type="ChEBI" id="CHEBI:149469"/>
        <dbReference type="ChEBI" id="CHEBI:149473"/>
        <dbReference type="ChEBI" id="CHEBI:456216"/>
        <dbReference type="EC" id="6.3.3.3"/>
    </reaction>
</comment>
<dbReference type="PANTHER" id="PTHR43210">
    <property type="entry name" value="DETHIOBIOTIN SYNTHETASE"/>
    <property type="match status" value="1"/>
</dbReference>
<gene>
    <name evidence="9" type="primary">bioD</name>
    <name evidence="10" type="ORF">SAMN04488029_3204</name>
</gene>
<evidence type="ECO:0000313" key="11">
    <source>
        <dbReference type="Proteomes" id="UP000192472"/>
    </source>
</evidence>
<keyword evidence="3 9" id="KW-0479">Metal-binding</keyword>
<dbReference type="PIRSF" id="PIRSF006755">
    <property type="entry name" value="DTB_synth"/>
    <property type="match status" value="1"/>
</dbReference>
<feature type="binding site" evidence="9">
    <location>
        <begin position="12"/>
        <end position="17"/>
    </location>
    <ligand>
        <name>ATP</name>
        <dbReference type="ChEBI" id="CHEBI:30616"/>
    </ligand>
</feature>
<protein>
    <recommendedName>
        <fullName evidence="9">ATP-dependent dethiobiotin synthetase BioD</fullName>
        <ecNumber evidence="9">6.3.3.3</ecNumber>
    </recommendedName>
    <alternativeName>
        <fullName evidence="9">DTB synthetase</fullName>
        <shortName evidence="9">DTBS</shortName>
    </alternativeName>
    <alternativeName>
        <fullName evidence="9">Dethiobiotin synthase</fullName>
    </alternativeName>
</protein>
<comment type="pathway">
    <text evidence="9">Cofactor biosynthesis; biotin biosynthesis; biotin from 7,8-diaminononanoate: step 1/2.</text>
</comment>
<dbReference type="SUPFAM" id="SSF52540">
    <property type="entry name" value="P-loop containing nucleoside triphosphate hydrolases"/>
    <property type="match status" value="1"/>
</dbReference>
<accession>A0A1W2GL09</accession>
<reference evidence="10 11" key="1">
    <citation type="submission" date="2017-04" db="EMBL/GenBank/DDBJ databases">
        <authorList>
            <person name="Afonso C.L."/>
            <person name="Miller P.J."/>
            <person name="Scott M.A."/>
            <person name="Spackman E."/>
            <person name="Goraichik I."/>
            <person name="Dimitrov K.M."/>
            <person name="Suarez D.L."/>
            <person name="Swayne D.E."/>
        </authorList>
    </citation>
    <scope>NUCLEOTIDE SEQUENCE [LARGE SCALE GENOMIC DNA]</scope>
    <source>
        <strain evidence="10 11">DSM 26133</strain>
    </source>
</reference>
<feature type="binding site" evidence="9">
    <location>
        <begin position="96"/>
        <end position="99"/>
    </location>
    <ligand>
        <name>ATP</name>
        <dbReference type="ChEBI" id="CHEBI:30616"/>
    </ligand>
</feature>
<name>A0A1W2GL09_REIFA</name>
<dbReference type="EC" id="6.3.3.3" evidence="9"/>
<dbReference type="RefSeq" id="WP_084373833.1">
    <property type="nucleotide sequence ID" value="NZ_FWYF01000003.1"/>
</dbReference>
<keyword evidence="4 9" id="KW-0547">Nucleotide-binding</keyword>
<keyword evidence="6 9" id="KW-0067">ATP-binding</keyword>
<evidence type="ECO:0000256" key="4">
    <source>
        <dbReference type="ARBA" id="ARBA00022741"/>
    </source>
</evidence>
<evidence type="ECO:0000256" key="8">
    <source>
        <dbReference type="ARBA" id="ARBA00047386"/>
    </source>
</evidence>
<dbReference type="CDD" id="cd03109">
    <property type="entry name" value="DTBS"/>
    <property type="match status" value="1"/>
</dbReference>
<dbReference type="STRING" id="692418.SAMN04488029_3204"/>
<organism evidence="10 11">
    <name type="scientific">Reichenbachiella faecimaris</name>
    <dbReference type="NCBI Taxonomy" id="692418"/>
    <lineage>
        <taxon>Bacteria</taxon>
        <taxon>Pseudomonadati</taxon>
        <taxon>Bacteroidota</taxon>
        <taxon>Cytophagia</taxon>
        <taxon>Cytophagales</taxon>
        <taxon>Reichenbachiellaceae</taxon>
        <taxon>Reichenbachiella</taxon>
    </lineage>
</organism>
<dbReference type="Proteomes" id="UP000192472">
    <property type="component" value="Unassembled WGS sequence"/>
</dbReference>
<dbReference type="InterPro" id="IPR004472">
    <property type="entry name" value="DTB_synth_BioD"/>
</dbReference>
<comment type="subunit">
    <text evidence="9">Homodimer.</text>
</comment>
<dbReference type="GO" id="GO:0005524">
    <property type="term" value="F:ATP binding"/>
    <property type="evidence" value="ECO:0007669"/>
    <property type="project" value="UniProtKB-UniRule"/>
</dbReference>
<keyword evidence="1 9" id="KW-0963">Cytoplasm</keyword>
<evidence type="ECO:0000256" key="7">
    <source>
        <dbReference type="ARBA" id="ARBA00022842"/>
    </source>
</evidence>
<evidence type="ECO:0000256" key="3">
    <source>
        <dbReference type="ARBA" id="ARBA00022723"/>
    </source>
</evidence>
<feature type="binding site" evidence="9">
    <location>
        <position position="96"/>
    </location>
    <ligand>
        <name>Mg(2+)</name>
        <dbReference type="ChEBI" id="CHEBI:18420"/>
    </ligand>
</feature>
<keyword evidence="5 9" id="KW-0093">Biotin biosynthesis</keyword>
<dbReference type="AlphaFoldDB" id="A0A1W2GL09"/>
<dbReference type="NCBIfam" id="TIGR00347">
    <property type="entry name" value="bioD"/>
    <property type="match status" value="1"/>
</dbReference>
<feature type="binding site" evidence="9">
    <location>
        <position position="16"/>
    </location>
    <ligand>
        <name>Mg(2+)</name>
        <dbReference type="ChEBI" id="CHEBI:18420"/>
    </ligand>
</feature>
<feature type="active site" evidence="9">
    <location>
        <position position="32"/>
    </location>
</feature>
<sequence>MKKYFVTGIDTDSGKTVASAILVEKLKADYWKPIQAGEPTDSDAVRRMVGSDKVIHPEGIVLAAPMSPHAAAKLENIDLRADQLKVPVTENTLIIEGAGGLLVPINDDEFVINLARQFDAEVILVSRNYLGSINHTMLSISYLKDKGFNIAGIIFNDTPNPETERFILQYSQLPCLGRIEPLTTVDPSTIQSQLKNINL</sequence>
<feature type="binding site" evidence="9">
    <location>
        <begin position="181"/>
        <end position="183"/>
    </location>
    <ligand>
        <name>ATP</name>
        <dbReference type="ChEBI" id="CHEBI:30616"/>
    </ligand>
</feature>
<feature type="binding site" evidence="9">
    <location>
        <position position="43"/>
    </location>
    <ligand>
        <name>ATP</name>
        <dbReference type="ChEBI" id="CHEBI:30616"/>
    </ligand>
</feature>
<dbReference type="GO" id="GO:0005829">
    <property type="term" value="C:cytosol"/>
    <property type="evidence" value="ECO:0007669"/>
    <property type="project" value="TreeGrafter"/>
</dbReference>
<dbReference type="InterPro" id="IPR027417">
    <property type="entry name" value="P-loop_NTPase"/>
</dbReference>
<evidence type="ECO:0000256" key="5">
    <source>
        <dbReference type="ARBA" id="ARBA00022756"/>
    </source>
</evidence>
<evidence type="ECO:0000256" key="9">
    <source>
        <dbReference type="HAMAP-Rule" id="MF_00336"/>
    </source>
</evidence>
<keyword evidence="2 9" id="KW-0436">Ligase</keyword>
<comment type="catalytic activity">
    <reaction evidence="8">
        <text>(7R,8S)-8-amino-7-(carboxyamino)nonanoate + ATP = (4R,5S)-dethiobiotin + ADP + phosphate + H(+)</text>
        <dbReference type="Rhea" id="RHEA:63684"/>
        <dbReference type="ChEBI" id="CHEBI:15378"/>
        <dbReference type="ChEBI" id="CHEBI:30616"/>
        <dbReference type="ChEBI" id="CHEBI:43474"/>
        <dbReference type="ChEBI" id="CHEBI:149470"/>
        <dbReference type="ChEBI" id="CHEBI:149473"/>
        <dbReference type="ChEBI" id="CHEBI:456216"/>
    </reaction>
</comment>
<comment type="subcellular location">
    <subcellularLocation>
        <location evidence="9">Cytoplasm</location>
    </subcellularLocation>
</comment>
<keyword evidence="7 9" id="KW-0460">Magnesium</keyword>
<dbReference type="Gene3D" id="3.40.50.300">
    <property type="entry name" value="P-loop containing nucleotide triphosphate hydrolases"/>
    <property type="match status" value="1"/>
</dbReference>
<dbReference type="GO" id="GO:0004141">
    <property type="term" value="F:dethiobiotin synthase activity"/>
    <property type="evidence" value="ECO:0007669"/>
    <property type="project" value="UniProtKB-UniRule"/>
</dbReference>
<keyword evidence="11" id="KW-1185">Reference proteome</keyword>
<feature type="binding site" evidence="9">
    <location>
        <begin position="156"/>
        <end position="157"/>
    </location>
    <ligand>
        <name>ATP</name>
        <dbReference type="ChEBI" id="CHEBI:30616"/>
    </ligand>
</feature>
<proteinExistence type="inferred from homology"/>
<comment type="function">
    <text evidence="9">Catalyzes a mechanistically unusual reaction, the ATP-dependent insertion of CO2 between the N7 and N8 nitrogen atoms of 7,8-diaminopelargonic acid (DAPA, also called 7,8-diammoniononanoate) to form a ureido ring.</text>
</comment>
<comment type="caution">
    <text evidence="9">Lacks conserved residue(s) required for the propagation of feature annotation.</text>
</comment>
<dbReference type="EMBL" id="FWYF01000003">
    <property type="protein sequence ID" value="SMD37038.1"/>
    <property type="molecule type" value="Genomic_DNA"/>
</dbReference>
<dbReference type="Pfam" id="PF13500">
    <property type="entry name" value="AAA_26"/>
    <property type="match status" value="1"/>
</dbReference>
<evidence type="ECO:0000313" key="10">
    <source>
        <dbReference type="EMBL" id="SMD37038.1"/>
    </source>
</evidence>
<dbReference type="PANTHER" id="PTHR43210:SF2">
    <property type="entry name" value="ATP-DEPENDENT DETHIOBIOTIN SYNTHETASE BIOD 2"/>
    <property type="match status" value="1"/>
</dbReference>
<comment type="similarity">
    <text evidence="9">Belongs to the dethiobiotin synthetase family.</text>
</comment>
<dbReference type="UniPathway" id="UPA00078">
    <property type="reaction ID" value="UER00161"/>
</dbReference>